<reference evidence="2 3" key="1">
    <citation type="submission" date="2021-01" db="EMBL/GenBank/DDBJ databases">
        <title>Streptomyces acididurans sp. nov., isolated from a peat swamp forest soil.</title>
        <authorList>
            <person name="Chantavorakit T."/>
            <person name="Duangmal K."/>
        </authorList>
    </citation>
    <scope>NUCLEOTIDE SEQUENCE [LARGE SCALE GENOMIC DNA]</scope>
    <source>
        <strain evidence="2 3">KK5PA1</strain>
    </source>
</reference>
<dbReference type="EMBL" id="JADKYB010000001">
    <property type="protein sequence ID" value="MBM9503359.1"/>
    <property type="molecule type" value="Genomic_DNA"/>
</dbReference>
<organism evidence="2 3">
    <name type="scientific">Actinacidiphila acididurans</name>
    <dbReference type="NCBI Taxonomy" id="2784346"/>
    <lineage>
        <taxon>Bacteria</taxon>
        <taxon>Bacillati</taxon>
        <taxon>Actinomycetota</taxon>
        <taxon>Actinomycetes</taxon>
        <taxon>Kitasatosporales</taxon>
        <taxon>Streptomycetaceae</taxon>
        <taxon>Actinacidiphila</taxon>
    </lineage>
</organism>
<evidence type="ECO:0000313" key="3">
    <source>
        <dbReference type="Proteomes" id="UP000749040"/>
    </source>
</evidence>
<dbReference type="Gene3D" id="3.40.50.150">
    <property type="entry name" value="Vaccinia Virus protein VP39"/>
    <property type="match status" value="1"/>
</dbReference>
<comment type="caution">
    <text evidence="2">The sequence shown here is derived from an EMBL/GenBank/DDBJ whole genome shotgun (WGS) entry which is preliminary data.</text>
</comment>
<dbReference type="GO" id="GO:0032259">
    <property type="term" value="P:methylation"/>
    <property type="evidence" value="ECO:0007669"/>
    <property type="project" value="UniProtKB-KW"/>
</dbReference>
<dbReference type="InterPro" id="IPR041698">
    <property type="entry name" value="Methyltransf_25"/>
</dbReference>
<dbReference type="CDD" id="cd02440">
    <property type="entry name" value="AdoMet_MTases"/>
    <property type="match status" value="1"/>
</dbReference>
<dbReference type="InterPro" id="IPR029063">
    <property type="entry name" value="SAM-dependent_MTases_sf"/>
</dbReference>
<accession>A0ABS2TJ38</accession>
<evidence type="ECO:0000259" key="1">
    <source>
        <dbReference type="Pfam" id="PF13649"/>
    </source>
</evidence>
<feature type="domain" description="Methyltransferase" evidence="1">
    <location>
        <begin position="54"/>
        <end position="152"/>
    </location>
</feature>
<dbReference type="SUPFAM" id="SSF53335">
    <property type="entry name" value="S-adenosyl-L-methionine-dependent methyltransferases"/>
    <property type="match status" value="1"/>
</dbReference>
<evidence type="ECO:0000313" key="2">
    <source>
        <dbReference type="EMBL" id="MBM9503359.1"/>
    </source>
</evidence>
<proteinExistence type="predicted"/>
<dbReference type="RefSeq" id="WP_205355211.1">
    <property type="nucleotide sequence ID" value="NZ_JADKYB010000001.1"/>
</dbReference>
<sequence>MGEASKVSAAVWSDPQFAQAWLAADPQGPQDLLALPRRIAAAVVAEETPAPRLVVDVAAGAGAFLSVLLDAFPQAHGVWLDASPAMGERARTELARFGDRVEFLAGDMTALRAAGVPDGADLVATSRATHHLDRAELHGFYREAAGLLAPGGWLVNLDHVGLDEVWDRRLRAARRRFVPPRPAATGHHHDRPLPTVRDHLDGYRVAGLPEAEVVWRAFHTCLFAARANEQPGRAD</sequence>
<keyword evidence="2" id="KW-0489">Methyltransferase</keyword>
<keyword evidence="2" id="KW-0808">Transferase</keyword>
<protein>
    <submittedName>
        <fullName evidence="2">Class I SAM-dependent methyltransferase</fullName>
    </submittedName>
</protein>
<dbReference type="Pfam" id="PF13649">
    <property type="entry name" value="Methyltransf_25"/>
    <property type="match status" value="1"/>
</dbReference>
<name>A0ABS2TJ38_9ACTN</name>
<dbReference type="GO" id="GO:0008168">
    <property type="term" value="F:methyltransferase activity"/>
    <property type="evidence" value="ECO:0007669"/>
    <property type="project" value="UniProtKB-KW"/>
</dbReference>
<dbReference type="Proteomes" id="UP000749040">
    <property type="component" value="Unassembled WGS sequence"/>
</dbReference>
<keyword evidence="3" id="KW-1185">Reference proteome</keyword>
<gene>
    <name evidence="2" type="ORF">ITX44_02215</name>
</gene>